<feature type="domain" description="Chromo" evidence="9">
    <location>
        <begin position="689"/>
        <end position="741"/>
    </location>
</feature>
<evidence type="ECO:0000256" key="3">
    <source>
        <dbReference type="ARBA" id="ARBA00022722"/>
    </source>
</evidence>
<dbReference type="Pfam" id="PF17921">
    <property type="entry name" value="Integrase_H2C2"/>
    <property type="match status" value="1"/>
</dbReference>
<dbReference type="AlphaFoldDB" id="A0AAW2PSX6"/>
<accession>A0AAW2PSX6</accession>
<evidence type="ECO:0000256" key="4">
    <source>
        <dbReference type="ARBA" id="ARBA00022759"/>
    </source>
</evidence>
<keyword evidence="2" id="KW-0548">Nucleotidyltransferase</keyword>
<evidence type="ECO:0000256" key="5">
    <source>
        <dbReference type="ARBA" id="ARBA00022801"/>
    </source>
</evidence>
<dbReference type="Pfam" id="PF03732">
    <property type="entry name" value="Retrotrans_gag"/>
    <property type="match status" value="1"/>
</dbReference>
<evidence type="ECO:0000259" key="9">
    <source>
        <dbReference type="PROSITE" id="PS50013"/>
    </source>
</evidence>
<dbReference type="InterPro" id="IPR043128">
    <property type="entry name" value="Rev_trsase/Diguanyl_cyclase"/>
</dbReference>
<dbReference type="GO" id="GO:0004519">
    <property type="term" value="F:endonuclease activity"/>
    <property type="evidence" value="ECO:0007669"/>
    <property type="project" value="UniProtKB-KW"/>
</dbReference>
<evidence type="ECO:0000256" key="8">
    <source>
        <dbReference type="SAM" id="MobiDB-lite"/>
    </source>
</evidence>
<dbReference type="Gene3D" id="1.10.340.70">
    <property type="match status" value="1"/>
</dbReference>
<dbReference type="InterPro" id="IPR012337">
    <property type="entry name" value="RNaseH-like_sf"/>
</dbReference>
<evidence type="ECO:0000256" key="6">
    <source>
        <dbReference type="ARBA" id="ARBA00022918"/>
    </source>
</evidence>
<evidence type="ECO:0000256" key="1">
    <source>
        <dbReference type="ARBA" id="ARBA00022679"/>
    </source>
</evidence>
<dbReference type="Pfam" id="PF17917">
    <property type="entry name" value="RT_RNaseH"/>
    <property type="match status" value="1"/>
</dbReference>
<dbReference type="SMART" id="SM00298">
    <property type="entry name" value="CHROMO"/>
    <property type="match status" value="1"/>
</dbReference>
<keyword evidence="5" id="KW-0378">Hydrolase</keyword>
<reference evidence="10" key="2">
    <citation type="journal article" date="2024" name="Plant">
        <title>Genomic evolution and insights into agronomic trait innovations of Sesamum species.</title>
        <authorList>
            <person name="Miao H."/>
            <person name="Wang L."/>
            <person name="Qu L."/>
            <person name="Liu H."/>
            <person name="Sun Y."/>
            <person name="Le M."/>
            <person name="Wang Q."/>
            <person name="Wei S."/>
            <person name="Zheng Y."/>
            <person name="Lin W."/>
            <person name="Duan Y."/>
            <person name="Cao H."/>
            <person name="Xiong S."/>
            <person name="Wang X."/>
            <person name="Wei L."/>
            <person name="Li C."/>
            <person name="Ma Q."/>
            <person name="Ju M."/>
            <person name="Zhao R."/>
            <person name="Li G."/>
            <person name="Mu C."/>
            <person name="Tian Q."/>
            <person name="Mei H."/>
            <person name="Zhang T."/>
            <person name="Gao T."/>
            <person name="Zhang H."/>
        </authorList>
    </citation>
    <scope>NUCLEOTIDE SEQUENCE</scope>
    <source>
        <strain evidence="10">KEN8</strain>
    </source>
</reference>
<dbReference type="InterPro" id="IPR041588">
    <property type="entry name" value="Integrase_H2C2"/>
</dbReference>
<feature type="coiled-coil region" evidence="7">
    <location>
        <begin position="393"/>
        <end position="420"/>
    </location>
</feature>
<dbReference type="SUPFAM" id="SSF53098">
    <property type="entry name" value="Ribonuclease H-like"/>
    <property type="match status" value="1"/>
</dbReference>
<dbReference type="EMBL" id="JACGWM010000008">
    <property type="protein sequence ID" value="KAL0358227.1"/>
    <property type="molecule type" value="Genomic_DNA"/>
</dbReference>
<keyword evidence="7" id="KW-0175">Coiled coil</keyword>
<dbReference type="Gene3D" id="3.30.420.10">
    <property type="entry name" value="Ribonuclease H-like superfamily/Ribonuclease H"/>
    <property type="match status" value="1"/>
</dbReference>
<dbReference type="InterPro" id="IPR041373">
    <property type="entry name" value="RT_RNaseH"/>
</dbReference>
<feature type="coiled-coil region" evidence="7">
    <location>
        <begin position="627"/>
        <end position="654"/>
    </location>
</feature>
<dbReference type="Gene3D" id="3.10.10.10">
    <property type="entry name" value="HIV Type 1 Reverse Transcriptase, subunit A, domain 1"/>
    <property type="match status" value="1"/>
</dbReference>
<dbReference type="CDD" id="cd09274">
    <property type="entry name" value="RNase_HI_RT_Ty3"/>
    <property type="match status" value="1"/>
</dbReference>
<comment type="caution">
    <text evidence="10">The sequence shown here is derived from an EMBL/GenBank/DDBJ whole genome shotgun (WGS) entry which is preliminary data.</text>
</comment>
<dbReference type="PANTHER" id="PTHR37984">
    <property type="entry name" value="PROTEIN CBG26694"/>
    <property type="match status" value="1"/>
</dbReference>
<keyword evidence="6 10" id="KW-0695">RNA-directed DNA polymerase</keyword>
<dbReference type="InterPro" id="IPR016197">
    <property type="entry name" value="Chromo-like_dom_sf"/>
</dbReference>
<keyword evidence="3" id="KW-0540">Nuclease</keyword>
<dbReference type="InterPro" id="IPR050951">
    <property type="entry name" value="Retrovirus_Pol_polyprotein"/>
</dbReference>
<dbReference type="InterPro" id="IPR005162">
    <property type="entry name" value="Retrotrans_gag_dom"/>
</dbReference>
<dbReference type="InterPro" id="IPR000953">
    <property type="entry name" value="Chromo/chromo_shadow_dom"/>
</dbReference>
<dbReference type="Gene3D" id="2.40.50.40">
    <property type="match status" value="1"/>
</dbReference>
<evidence type="ECO:0000256" key="7">
    <source>
        <dbReference type="SAM" id="Coils"/>
    </source>
</evidence>
<dbReference type="InterPro" id="IPR043502">
    <property type="entry name" value="DNA/RNA_pol_sf"/>
</dbReference>
<dbReference type="PANTHER" id="PTHR37984:SF5">
    <property type="entry name" value="PROTEIN NYNRIN-LIKE"/>
    <property type="match status" value="1"/>
</dbReference>
<feature type="region of interest" description="Disordered" evidence="8">
    <location>
        <begin position="197"/>
        <end position="239"/>
    </location>
</feature>
<keyword evidence="4" id="KW-0255">Endonuclease</keyword>
<dbReference type="PROSITE" id="PS50013">
    <property type="entry name" value="CHROMO_2"/>
    <property type="match status" value="1"/>
</dbReference>
<dbReference type="InterPro" id="IPR023780">
    <property type="entry name" value="Chromo_domain"/>
</dbReference>
<dbReference type="Pfam" id="PF00385">
    <property type="entry name" value="Chromo"/>
    <property type="match status" value="1"/>
</dbReference>
<evidence type="ECO:0000313" key="10">
    <source>
        <dbReference type="EMBL" id="KAL0358227.1"/>
    </source>
</evidence>
<protein>
    <submittedName>
        <fullName evidence="10">RNA-directed DNA polymerase</fullName>
    </submittedName>
</protein>
<dbReference type="SUPFAM" id="SSF54160">
    <property type="entry name" value="Chromo domain-like"/>
    <property type="match status" value="1"/>
</dbReference>
<organism evidence="10">
    <name type="scientific">Sesamum calycinum</name>
    <dbReference type="NCBI Taxonomy" id="2727403"/>
    <lineage>
        <taxon>Eukaryota</taxon>
        <taxon>Viridiplantae</taxon>
        <taxon>Streptophyta</taxon>
        <taxon>Embryophyta</taxon>
        <taxon>Tracheophyta</taxon>
        <taxon>Spermatophyta</taxon>
        <taxon>Magnoliopsida</taxon>
        <taxon>eudicotyledons</taxon>
        <taxon>Gunneridae</taxon>
        <taxon>Pentapetalae</taxon>
        <taxon>asterids</taxon>
        <taxon>lamiids</taxon>
        <taxon>Lamiales</taxon>
        <taxon>Pedaliaceae</taxon>
        <taxon>Sesamum</taxon>
    </lineage>
</organism>
<feature type="compositionally biased region" description="Basic residues" evidence="8">
    <location>
        <begin position="212"/>
        <end position="226"/>
    </location>
</feature>
<dbReference type="SUPFAM" id="SSF56672">
    <property type="entry name" value="DNA/RNA polymerases"/>
    <property type="match status" value="1"/>
</dbReference>
<gene>
    <name evidence="10" type="ORF">Scaly_1508400</name>
</gene>
<name>A0AAW2PSX6_9LAMI</name>
<dbReference type="CDD" id="cd00024">
    <property type="entry name" value="CD_CSD"/>
    <property type="match status" value="1"/>
</dbReference>
<evidence type="ECO:0000256" key="2">
    <source>
        <dbReference type="ARBA" id="ARBA00022695"/>
    </source>
</evidence>
<dbReference type="InterPro" id="IPR036397">
    <property type="entry name" value="RNaseH_sf"/>
</dbReference>
<keyword evidence="1" id="KW-0808">Transferase</keyword>
<dbReference type="GO" id="GO:0003964">
    <property type="term" value="F:RNA-directed DNA polymerase activity"/>
    <property type="evidence" value="ECO:0007669"/>
    <property type="project" value="UniProtKB-KW"/>
</dbReference>
<reference evidence="10" key="1">
    <citation type="submission" date="2020-06" db="EMBL/GenBank/DDBJ databases">
        <authorList>
            <person name="Li T."/>
            <person name="Hu X."/>
            <person name="Zhang T."/>
            <person name="Song X."/>
            <person name="Zhang H."/>
            <person name="Dai N."/>
            <person name="Sheng W."/>
            <person name="Hou X."/>
            <person name="Wei L."/>
        </authorList>
    </citation>
    <scope>NUCLEOTIDE SEQUENCE</scope>
    <source>
        <strain evidence="10">KEN8</strain>
        <tissue evidence="10">Leaf</tissue>
    </source>
</reference>
<dbReference type="Gene3D" id="3.30.70.270">
    <property type="match status" value="1"/>
</dbReference>
<proteinExistence type="predicted"/>
<sequence>MIELLGQAPESALVALFPLVGTLHSRVETLQQAVGEWPDMLDKRDEDRAPMSRVKVLDPKPFGGACSAKEQENFLWDMETYFQAARIPEAKKVSITNMYLTGDAKLWWRTRLSDDASANWDKIETWDVLKKELKDQFLPCNTSWLARESLRKLKHAGTVRDYVKEFSSLMLDVRDMPEEDKLFNFLSGLQTWAQAELRQKKKKDSGKEKGKSGKRWKGGKSKKKKHQEVTGLGNKETVQPNVDRTKNSCYLCNGDHCMRDCPKQGKLNALVAEADDDEGGSTRVNPLILDVVQEVPDEVAELLQEFKDVFPPELPKKLPPRKQDGSMRMCVDYRSLNKVTIKNKYPIPNAIDLFDKLTKAKYYTKIDLRSGYWQVDAFDRALGGVLVQDKHPVAFESRKLKDAELRYNTHEKEMTRKLSRKQARWQEFLGEFDFEWVHRSGKHNNVADALRKLTVFVPTGTLRRLLRETNDPQWAGHPGIDRMVTLLAHRYYWPRMEEDVEAYVRTCLVCQLDKVERKKEAGLLQPLPIPEVPWQSISMDFISGFPKVNGMASVLVVVDRFSKYGNFIVAPYACPAETATELFFKNVAKYFPKDILVTGMPGNNQRRPHEISVQKTGGKCPAAYRFARSKQELLDEAKDSLAKAQCRLKKYTDMGRRHVEFGIGDQDLLDTARQQTQRAPPVIRKQFEKTVLKILDHRTMGQSRKNRRTHYLVHWSGESQADATWEWDVTLWQFEEKLDEYWACASGRGTVSTWSDIVMDSQTDGRSGCQAAVCAGMHAAHSRRTSLADACAELDSMVQHSAVVCAGRHAAHSGRTGLVDARAELSSVAQHPVAVRWSSMVVHRAC</sequence>
<dbReference type="GO" id="GO:0003676">
    <property type="term" value="F:nucleic acid binding"/>
    <property type="evidence" value="ECO:0007669"/>
    <property type="project" value="InterPro"/>
</dbReference>
<dbReference type="FunFam" id="1.10.340.70:FF:000001">
    <property type="entry name" value="Retrovirus-related Pol polyprotein from transposon gypsy-like Protein"/>
    <property type="match status" value="1"/>
</dbReference>
<dbReference type="GO" id="GO:0016787">
    <property type="term" value="F:hydrolase activity"/>
    <property type="evidence" value="ECO:0007669"/>
    <property type="project" value="UniProtKB-KW"/>
</dbReference>